<dbReference type="EMBL" id="JAMSHJ010000005">
    <property type="protein sequence ID" value="KAI5405526.1"/>
    <property type="molecule type" value="Genomic_DNA"/>
</dbReference>
<dbReference type="InterPro" id="IPR011009">
    <property type="entry name" value="Kinase-like_dom_sf"/>
</dbReference>
<dbReference type="InterPro" id="IPR001245">
    <property type="entry name" value="Ser-Thr/Tyr_kinase_cat_dom"/>
</dbReference>
<dbReference type="Gene3D" id="3.30.200.20">
    <property type="entry name" value="Phosphorylase Kinase, domain 1"/>
    <property type="match status" value="1"/>
</dbReference>
<dbReference type="PANTHER" id="PTHR45974:SF216">
    <property type="entry name" value="PROTEIN KINASE DOMAIN-CONTAINING PROTEIN"/>
    <property type="match status" value="1"/>
</dbReference>
<accession>A0A9D4WRV2</accession>
<gene>
    <name evidence="17" type="ORF">KIW84_052351</name>
</gene>
<evidence type="ECO:0000256" key="15">
    <source>
        <dbReference type="SAM" id="Phobius"/>
    </source>
</evidence>
<name>A0A9D4WRV2_PEA</name>
<dbReference type="Pfam" id="PF07714">
    <property type="entry name" value="PK_Tyr_Ser-Thr"/>
    <property type="match status" value="1"/>
</dbReference>
<keyword evidence="12 15" id="KW-0472">Membrane</keyword>
<dbReference type="Pfam" id="PF00560">
    <property type="entry name" value="LRR_1"/>
    <property type="match status" value="2"/>
</dbReference>
<keyword evidence="6" id="KW-0732">Signal</keyword>
<evidence type="ECO:0000256" key="7">
    <source>
        <dbReference type="ARBA" id="ARBA00022737"/>
    </source>
</evidence>
<keyword evidence="8 14" id="KW-0547">Nucleotide-binding</keyword>
<feature type="domain" description="Protein kinase" evidence="16">
    <location>
        <begin position="224"/>
        <end position="321"/>
    </location>
</feature>
<feature type="transmembrane region" description="Helical" evidence="15">
    <location>
        <begin position="159"/>
        <end position="183"/>
    </location>
</feature>
<evidence type="ECO:0000256" key="4">
    <source>
        <dbReference type="ARBA" id="ARBA00022679"/>
    </source>
</evidence>
<evidence type="ECO:0000256" key="6">
    <source>
        <dbReference type="ARBA" id="ARBA00022729"/>
    </source>
</evidence>
<keyword evidence="18" id="KW-1185">Reference proteome</keyword>
<dbReference type="GO" id="GO:0016020">
    <property type="term" value="C:membrane"/>
    <property type="evidence" value="ECO:0007669"/>
    <property type="project" value="UniProtKB-SubCell"/>
</dbReference>
<dbReference type="AlphaFoldDB" id="A0A9D4WRV2"/>
<dbReference type="Proteomes" id="UP001058974">
    <property type="component" value="Chromosome 5"/>
</dbReference>
<keyword evidence="5 15" id="KW-0812">Transmembrane</keyword>
<feature type="binding site" evidence="14">
    <location>
        <position position="252"/>
    </location>
    <ligand>
        <name>ATP</name>
        <dbReference type="ChEBI" id="CHEBI:30616"/>
    </ligand>
</feature>
<evidence type="ECO:0000256" key="13">
    <source>
        <dbReference type="ARBA" id="ARBA00023180"/>
    </source>
</evidence>
<evidence type="ECO:0000256" key="11">
    <source>
        <dbReference type="ARBA" id="ARBA00022989"/>
    </source>
</evidence>
<evidence type="ECO:0000259" key="16">
    <source>
        <dbReference type="PROSITE" id="PS50011"/>
    </source>
</evidence>
<keyword evidence="2" id="KW-0723">Serine/threonine-protein kinase</keyword>
<evidence type="ECO:0000256" key="3">
    <source>
        <dbReference type="ARBA" id="ARBA00022614"/>
    </source>
</evidence>
<organism evidence="17 18">
    <name type="scientific">Pisum sativum</name>
    <name type="common">Garden pea</name>
    <name type="synonym">Lathyrus oleraceus</name>
    <dbReference type="NCBI Taxonomy" id="3888"/>
    <lineage>
        <taxon>Eukaryota</taxon>
        <taxon>Viridiplantae</taxon>
        <taxon>Streptophyta</taxon>
        <taxon>Embryophyta</taxon>
        <taxon>Tracheophyta</taxon>
        <taxon>Spermatophyta</taxon>
        <taxon>Magnoliopsida</taxon>
        <taxon>eudicotyledons</taxon>
        <taxon>Gunneridae</taxon>
        <taxon>Pentapetalae</taxon>
        <taxon>rosids</taxon>
        <taxon>fabids</taxon>
        <taxon>Fabales</taxon>
        <taxon>Fabaceae</taxon>
        <taxon>Papilionoideae</taxon>
        <taxon>50 kb inversion clade</taxon>
        <taxon>NPAAA clade</taxon>
        <taxon>Hologalegina</taxon>
        <taxon>IRL clade</taxon>
        <taxon>Fabeae</taxon>
        <taxon>Lathyrus</taxon>
    </lineage>
</organism>
<dbReference type="Gramene" id="Psat05G0235100-T1">
    <property type="protein sequence ID" value="KAI5405526.1"/>
    <property type="gene ID" value="KIW84_052351"/>
</dbReference>
<dbReference type="InterPro" id="IPR017441">
    <property type="entry name" value="Protein_kinase_ATP_BS"/>
</dbReference>
<keyword evidence="10 14" id="KW-0067">ATP-binding</keyword>
<dbReference type="FunFam" id="3.80.10.10:FF:000041">
    <property type="entry name" value="LRR receptor-like serine/threonine-protein kinase ERECTA"/>
    <property type="match status" value="1"/>
</dbReference>
<sequence length="321" mass="35484">MRSYSSISTRDFMWNNLTGTIPKEIGHITSLRLLLLNGNKLSGSLPDELGNLTDMNRLQLDENQLSGSVPESLANMINVRHLHMNNNSFTGQLPSKLSNLSNLMHLQLDNNNFSGNGIPSTYENLPRLVKLSLRNCSLQGAIPYLNSIPSQSRKRKTGIIAAIIIGAAAAVLAITAITMLLIFRRNSKYMHLISRKRTSSNVCIKIDGVKAFTLKELTHATNKFDISTKVGEGGYGNVYKGILSDETFVAVKRAGENSLQGQKEFLTEIELLSRLHHRNLVSLLGYCSEEGEQDPWASKPVLHLTNLSPAEGRDNTFFGTM</sequence>
<proteinExistence type="predicted"/>
<keyword evidence="13" id="KW-0325">Glycoprotein</keyword>
<keyword evidence="11 15" id="KW-1133">Transmembrane helix</keyword>
<dbReference type="Gene3D" id="3.80.10.10">
    <property type="entry name" value="Ribonuclease Inhibitor"/>
    <property type="match status" value="1"/>
</dbReference>
<dbReference type="SUPFAM" id="SSF56112">
    <property type="entry name" value="Protein kinase-like (PK-like)"/>
    <property type="match status" value="1"/>
</dbReference>
<evidence type="ECO:0000313" key="18">
    <source>
        <dbReference type="Proteomes" id="UP001058974"/>
    </source>
</evidence>
<dbReference type="GO" id="GO:0005524">
    <property type="term" value="F:ATP binding"/>
    <property type="evidence" value="ECO:0007669"/>
    <property type="project" value="UniProtKB-UniRule"/>
</dbReference>
<evidence type="ECO:0000256" key="2">
    <source>
        <dbReference type="ARBA" id="ARBA00022527"/>
    </source>
</evidence>
<evidence type="ECO:0000313" key="17">
    <source>
        <dbReference type="EMBL" id="KAI5405526.1"/>
    </source>
</evidence>
<comment type="caution">
    <text evidence="17">The sequence shown here is derived from an EMBL/GenBank/DDBJ whole genome shotgun (WGS) entry which is preliminary data.</text>
</comment>
<dbReference type="PANTHER" id="PTHR45974">
    <property type="entry name" value="RECEPTOR-LIKE PROTEIN 55"/>
    <property type="match status" value="1"/>
</dbReference>
<evidence type="ECO:0000256" key="1">
    <source>
        <dbReference type="ARBA" id="ARBA00004370"/>
    </source>
</evidence>
<keyword evidence="9" id="KW-0418">Kinase</keyword>
<dbReference type="PROSITE" id="PS50011">
    <property type="entry name" value="PROTEIN_KINASE_DOM"/>
    <property type="match status" value="1"/>
</dbReference>
<keyword evidence="3" id="KW-0433">Leucine-rich repeat</keyword>
<dbReference type="InterPro" id="IPR032675">
    <property type="entry name" value="LRR_dom_sf"/>
</dbReference>
<dbReference type="FunFam" id="3.30.200.20:FF:000039">
    <property type="entry name" value="receptor-like protein kinase FERONIA"/>
    <property type="match status" value="1"/>
</dbReference>
<evidence type="ECO:0000256" key="5">
    <source>
        <dbReference type="ARBA" id="ARBA00022692"/>
    </source>
</evidence>
<reference evidence="17 18" key="1">
    <citation type="journal article" date="2022" name="Nat. Genet.">
        <title>Improved pea reference genome and pan-genome highlight genomic features and evolutionary characteristics.</title>
        <authorList>
            <person name="Yang T."/>
            <person name="Liu R."/>
            <person name="Luo Y."/>
            <person name="Hu S."/>
            <person name="Wang D."/>
            <person name="Wang C."/>
            <person name="Pandey M.K."/>
            <person name="Ge S."/>
            <person name="Xu Q."/>
            <person name="Li N."/>
            <person name="Li G."/>
            <person name="Huang Y."/>
            <person name="Saxena R.K."/>
            <person name="Ji Y."/>
            <person name="Li M."/>
            <person name="Yan X."/>
            <person name="He Y."/>
            <person name="Liu Y."/>
            <person name="Wang X."/>
            <person name="Xiang C."/>
            <person name="Varshney R.K."/>
            <person name="Ding H."/>
            <person name="Gao S."/>
            <person name="Zong X."/>
        </authorList>
    </citation>
    <scope>NUCLEOTIDE SEQUENCE [LARGE SCALE GENOMIC DNA]</scope>
    <source>
        <strain evidence="17 18">cv. Zhongwan 6</strain>
    </source>
</reference>
<dbReference type="InterPro" id="IPR001611">
    <property type="entry name" value="Leu-rich_rpt"/>
</dbReference>
<comment type="subcellular location">
    <subcellularLocation>
        <location evidence="1">Membrane</location>
    </subcellularLocation>
</comment>
<dbReference type="PROSITE" id="PS00107">
    <property type="entry name" value="PROTEIN_KINASE_ATP"/>
    <property type="match status" value="1"/>
</dbReference>
<evidence type="ECO:0000256" key="8">
    <source>
        <dbReference type="ARBA" id="ARBA00022741"/>
    </source>
</evidence>
<evidence type="ECO:0000256" key="12">
    <source>
        <dbReference type="ARBA" id="ARBA00023136"/>
    </source>
</evidence>
<evidence type="ECO:0000256" key="10">
    <source>
        <dbReference type="ARBA" id="ARBA00022840"/>
    </source>
</evidence>
<evidence type="ECO:0000256" key="9">
    <source>
        <dbReference type="ARBA" id="ARBA00022777"/>
    </source>
</evidence>
<dbReference type="GO" id="GO:0004674">
    <property type="term" value="F:protein serine/threonine kinase activity"/>
    <property type="evidence" value="ECO:0007669"/>
    <property type="project" value="UniProtKB-KW"/>
</dbReference>
<keyword evidence="7" id="KW-0677">Repeat</keyword>
<protein>
    <recommendedName>
        <fullName evidence="16">Protein kinase domain-containing protein</fullName>
    </recommendedName>
</protein>
<dbReference type="SUPFAM" id="SSF52058">
    <property type="entry name" value="L domain-like"/>
    <property type="match status" value="1"/>
</dbReference>
<dbReference type="InterPro" id="IPR000719">
    <property type="entry name" value="Prot_kinase_dom"/>
</dbReference>
<evidence type="ECO:0000256" key="14">
    <source>
        <dbReference type="PROSITE-ProRule" id="PRU10141"/>
    </source>
</evidence>
<keyword evidence="4" id="KW-0808">Transferase</keyword>